<accession>A0ABX5LQZ7</accession>
<dbReference type="Pfam" id="PF07238">
    <property type="entry name" value="PilZ"/>
    <property type="match status" value="1"/>
</dbReference>
<name>A0ABX5LQZ7_9GAMM</name>
<sequence length="82" mass="8899">MMINAEVVLWMANRSAPLRGVCQDLSATGMGVIVSSPLQPGEEIMVKLASQSNSLEAEARVVRCDSKGPQEYLVGLEVIRMH</sequence>
<dbReference type="EMBL" id="LAPT01000130">
    <property type="protein sequence ID" value="PXF29022.1"/>
    <property type="molecule type" value="Genomic_DNA"/>
</dbReference>
<dbReference type="Gene3D" id="2.40.10.220">
    <property type="entry name" value="predicted glycosyltransferase like domains"/>
    <property type="match status" value="1"/>
</dbReference>
<gene>
    <name evidence="2" type="ORF">WH50_23070</name>
</gene>
<evidence type="ECO:0000313" key="3">
    <source>
        <dbReference type="Proteomes" id="UP000248090"/>
    </source>
</evidence>
<evidence type="ECO:0000259" key="1">
    <source>
        <dbReference type="Pfam" id="PF07238"/>
    </source>
</evidence>
<comment type="caution">
    <text evidence="2">The sequence shown here is derived from an EMBL/GenBank/DDBJ whole genome shotgun (WGS) entry which is preliminary data.</text>
</comment>
<dbReference type="SUPFAM" id="SSF141371">
    <property type="entry name" value="PilZ domain-like"/>
    <property type="match status" value="1"/>
</dbReference>
<keyword evidence="3" id="KW-1185">Reference proteome</keyword>
<dbReference type="InterPro" id="IPR009875">
    <property type="entry name" value="PilZ_domain"/>
</dbReference>
<reference evidence="2 3" key="1">
    <citation type="submission" date="2015-03" db="EMBL/GenBank/DDBJ databases">
        <authorList>
            <person name="Krishnan R."/>
            <person name="Midha S."/>
            <person name="Patil P.B."/>
            <person name="Rameshkumar N."/>
        </authorList>
    </citation>
    <scope>NUCLEOTIDE SEQUENCE [LARGE SCALE GENOMIC DNA]</scope>
    <source>
        <strain evidence="2 3">L1E11</strain>
    </source>
</reference>
<organism evidence="2 3">
    <name type="scientific">Pokkaliibacter plantistimulans</name>
    <dbReference type="NCBI Taxonomy" id="1635171"/>
    <lineage>
        <taxon>Bacteria</taxon>
        <taxon>Pseudomonadati</taxon>
        <taxon>Pseudomonadota</taxon>
        <taxon>Gammaproteobacteria</taxon>
        <taxon>Oceanospirillales</taxon>
        <taxon>Balneatrichaceae</taxon>
        <taxon>Pokkaliibacter</taxon>
    </lineage>
</organism>
<evidence type="ECO:0000313" key="2">
    <source>
        <dbReference type="EMBL" id="PXF29022.1"/>
    </source>
</evidence>
<dbReference type="Proteomes" id="UP000248090">
    <property type="component" value="Unassembled WGS sequence"/>
</dbReference>
<proteinExistence type="predicted"/>
<protein>
    <recommendedName>
        <fullName evidence="1">PilZ domain-containing protein</fullName>
    </recommendedName>
</protein>
<feature type="domain" description="PilZ" evidence="1">
    <location>
        <begin position="16"/>
        <end position="78"/>
    </location>
</feature>